<dbReference type="NCBIfam" id="TIGR01617">
    <property type="entry name" value="arsC_related"/>
    <property type="match status" value="1"/>
</dbReference>
<dbReference type="EC" id="1.20.4.1" evidence="3"/>
<dbReference type="InterPro" id="IPR036249">
    <property type="entry name" value="Thioredoxin-like_sf"/>
</dbReference>
<organism evidence="3">
    <name type="scientific">hydrothermal vent metagenome</name>
    <dbReference type="NCBI Taxonomy" id="652676"/>
    <lineage>
        <taxon>unclassified sequences</taxon>
        <taxon>metagenomes</taxon>
        <taxon>ecological metagenomes</taxon>
    </lineage>
</organism>
<dbReference type="Pfam" id="PF03960">
    <property type="entry name" value="ArsC"/>
    <property type="match status" value="1"/>
</dbReference>
<evidence type="ECO:0000256" key="2">
    <source>
        <dbReference type="SAM" id="Coils"/>
    </source>
</evidence>
<accession>A0A3B1D3C0</accession>
<keyword evidence="1 3" id="KW-0560">Oxidoreductase</keyword>
<gene>
    <name evidence="3" type="ORF">MNBD_IGNAVI01-2251</name>
</gene>
<dbReference type="InterPro" id="IPR006659">
    <property type="entry name" value="Arsenate_reductase"/>
</dbReference>
<protein>
    <submittedName>
        <fullName evidence="3">Arsenate reductase glutaredoxin-coupled, glutaredoxin-like family</fullName>
        <ecNumber evidence="3">1.20.4.1</ecNumber>
    </submittedName>
</protein>
<dbReference type="InterPro" id="IPR006504">
    <property type="entry name" value="Tscrpt_reg_Spx/MgsR"/>
</dbReference>
<dbReference type="SUPFAM" id="SSF52833">
    <property type="entry name" value="Thioredoxin-like"/>
    <property type="match status" value="1"/>
</dbReference>
<dbReference type="CDD" id="cd03034">
    <property type="entry name" value="ArsC_ArsC"/>
    <property type="match status" value="1"/>
</dbReference>
<dbReference type="InterPro" id="IPR006660">
    <property type="entry name" value="Arsenate_reductase-like"/>
</dbReference>
<reference evidence="3" key="1">
    <citation type="submission" date="2018-06" db="EMBL/GenBank/DDBJ databases">
        <authorList>
            <person name="Zhirakovskaya E."/>
        </authorList>
    </citation>
    <scope>NUCLEOTIDE SEQUENCE</scope>
</reference>
<proteinExistence type="predicted"/>
<dbReference type="AlphaFoldDB" id="A0A3B1D3C0"/>
<feature type="coiled-coil region" evidence="2">
    <location>
        <begin position="41"/>
        <end position="75"/>
    </location>
</feature>
<dbReference type="PANTHER" id="PTHR30041">
    <property type="entry name" value="ARSENATE REDUCTASE"/>
    <property type="match status" value="1"/>
</dbReference>
<dbReference type="PANTHER" id="PTHR30041:SF4">
    <property type="entry name" value="ARSENATE REDUCTASE"/>
    <property type="match status" value="1"/>
</dbReference>
<dbReference type="Gene3D" id="3.40.30.10">
    <property type="entry name" value="Glutaredoxin"/>
    <property type="match status" value="1"/>
</dbReference>
<dbReference type="NCBIfam" id="TIGR00014">
    <property type="entry name" value="arsC"/>
    <property type="match status" value="1"/>
</dbReference>
<evidence type="ECO:0000256" key="1">
    <source>
        <dbReference type="ARBA" id="ARBA00023002"/>
    </source>
</evidence>
<name>A0A3B1D3C0_9ZZZZ</name>
<sequence length="116" mass="13813">MAEIKIYHKPTCSTSRKGLKYLQEKGVEFEIIKYYETPFTKNKLKTLLKKMNMKAEELLRKREKAYKELDFKNKKYTQAEIIEFMVNDPNLIERPIIEKGDKAVLARPTERIDEVI</sequence>
<dbReference type="EMBL" id="UOGD01000244">
    <property type="protein sequence ID" value="VAX23237.1"/>
    <property type="molecule type" value="Genomic_DNA"/>
</dbReference>
<dbReference type="GO" id="GO:0008794">
    <property type="term" value="F:arsenate reductase (glutaredoxin) activity"/>
    <property type="evidence" value="ECO:0007669"/>
    <property type="project" value="UniProtKB-EC"/>
</dbReference>
<evidence type="ECO:0000313" key="3">
    <source>
        <dbReference type="EMBL" id="VAX23237.1"/>
    </source>
</evidence>
<dbReference type="PROSITE" id="PS51353">
    <property type="entry name" value="ARSC"/>
    <property type="match status" value="1"/>
</dbReference>
<keyword evidence="2" id="KW-0175">Coiled coil</keyword>